<feature type="transmembrane region" description="Helical" evidence="19">
    <location>
        <begin position="171"/>
        <end position="193"/>
    </location>
</feature>
<keyword evidence="8" id="KW-0288">FMN</keyword>
<evidence type="ECO:0000256" key="6">
    <source>
        <dbReference type="ARBA" id="ARBA00022553"/>
    </source>
</evidence>
<keyword evidence="18" id="KW-0175">Coiled coil</keyword>
<feature type="domain" description="PAC" evidence="21">
    <location>
        <begin position="393"/>
        <end position="445"/>
    </location>
</feature>
<dbReference type="SUPFAM" id="SSF55874">
    <property type="entry name" value="ATPase domain of HSP90 chaperone/DNA topoisomerase II/histidine kinase"/>
    <property type="match status" value="1"/>
</dbReference>
<evidence type="ECO:0000256" key="16">
    <source>
        <dbReference type="ARBA" id="ARBA00023026"/>
    </source>
</evidence>
<feature type="transmembrane region" description="Helical" evidence="19">
    <location>
        <begin position="25"/>
        <end position="46"/>
    </location>
</feature>
<dbReference type="EC" id="2.7.13.3" evidence="3"/>
<dbReference type="InterPro" id="IPR011102">
    <property type="entry name" value="Sig_transdc_His_kinase_HWE"/>
</dbReference>
<evidence type="ECO:0000259" key="20">
    <source>
        <dbReference type="PROSITE" id="PS50112"/>
    </source>
</evidence>
<keyword evidence="14" id="KW-0067">ATP-binding</keyword>
<dbReference type="Gene3D" id="2.10.70.100">
    <property type="match status" value="1"/>
</dbReference>
<evidence type="ECO:0000256" key="10">
    <source>
        <dbReference type="ARBA" id="ARBA00022692"/>
    </source>
</evidence>
<dbReference type="EMBL" id="CAKXZS010000024">
    <property type="protein sequence ID" value="CAH2402782.1"/>
    <property type="molecule type" value="Genomic_DNA"/>
</dbReference>
<keyword evidence="23" id="KW-1185">Reference proteome</keyword>
<keyword evidence="16" id="KW-0843">Virulence</keyword>
<feature type="transmembrane region" description="Helical" evidence="19">
    <location>
        <begin position="286"/>
        <end position="307"/>
    </location>
</feature>
<dbReference type="InterPro" id="IPR000014">
    <property type="entry name" value="PAS"/>
</dbReference>
<feature type="transmembrane region" description="Helical" evidence="19">
    <location>
        <begin position="52"/>
        <end position="69"/>
    </location>
</feature>
<dbReference type="InterPro" id="IPR000700">
    <property type="entry name" value="PAS-assoc_C"/>
</dbReference>
<evidence type="ECO:0000256" key="18">
    <source>
        <dbReference type="SAM" id="Coils"/>
    </source>
</evidence>
<dbReference type="Gene3D" id="3.30.450.20">
    <property type="entry name" value="PAS domain"/>
    <property type="match status" value="1"/>
</dbReference>
<reference evidence="22" key="1">
    <citation type="submission" date="2022-03" db="EMBL/GenBank/DDBJ databases">
        <authorList>
            <person name="Brunel B."/>
        </authorList>
    </citation>
    <scope>NUCLEOTIDE SEQUENCE</scope>
    <source>
        <strain evidence="22">STM4922sample</strain>
    </source>
</reference>
<feature type="domain" description="PAS" evidence="20">
    <location>
        <begin position="319"/>
        <end position="390"/>
    </location>
</feature>
<dbReference type="SUPFAM" id="SSF55785">
    <property type="entry name" value="PYP-like sensor domain (PAS domain)"/>
    <property type="match status" value="1"/>
</dbReference>
<evidence type="ECO:0000313" key="23">
    <source>
        <dbReference type="Proteomes" id="UP001152604"/>
    </source>
</evidence>
<keyword evidence="6" id="KW-0597">Phosphoprotein</keyword>
<organism evidence="22 23">
    <name type="scientific">Mesorhizobium ventifaucium</name>
    <dbReference type="NCBI Taxonomy" id="666020"/>
    <lineage>
        <taxon>Bacteria</taxon>
        <taxon>Pseudomonadati</taxon>
        <taxon>Pseudomonadota</taxon>
        <taxon>Alphaproteobacteria</taxon>
        <taxon>Hyphomicrobiales</taxon>
        <taxon>Phyllobacteriaceae</taxon>
        <taxon>Mesorhizobium</taxon>
    </lineage>
</organism>
<keyword evidence="12" id="KW-0547">Nucleotide-binding</keyword>
<proteinExistence type="predicted"/>
<comment type="caution">
    <text evidence="22">The sequence shown here is derived from an EMBL/GenBank/DDBJ whole genome shotgun (WGS) entry which is preliminary data.</text>
</comment>
<evidence type="ECO:0000256" key="14">
    <source>
        <dbReference type="ARBA" id="ARBA00022840"/>
    </source>
</evidence>
<evidence type="ECO:0000256" key="17">
    <source>
        <dbReference type="ARBA" id="ARBA00023136"/>
    </source>
</evidence>
<keyword evidence="9 22" id="KW-0808">Transferase</keyword>
<evidence type="ECO:0000256" key="3">
    <source>
        <dbReference type="ARBA" id="ARBA00012438"/>
    </source>
</evidence>
<dbReference type="InterPro" id="IPR013655">
    <property type="entry name" value="PAS_fold_3"/>
</dbReference>
<evidence type="ECO:0000256" key="15">
    <source>
        <dbReference type="ARBA" id="ARBA00022989"/>
    </source>
</evidence>
<evidence type="ECO:0000256" key="11">
    <source>
        <dbReference type="ARBA" id="ARBA00022737"/>
    </source>
</evidence>
<feature type="transmembrane region" description="Helical" evidence="19">
    <location>
        <begin position="230"/>
        <end position="247"/>
    </location>
</feature>
<dbReference type="InterPro" id="IPR036890">
    <property type="entry name" value="HATPase_C_sf"/>
</dbReference>
<feature type="transmembrane region" description="Helical" evidence="19">
    <location>
        <begin position="254"/>
        <end position="274"/>
    </location>
</feature>
<dbReference type="PROSITE" id="PS50113">
    <property type="entry name" value="PAC"/>
    <property type="match status" value="1"/>
</dbReference>
<evidence type="ECO:0000256" key="2">
    <source>
        <dbReference type="ARBA" id="ARBA00004651"/>
    </source>
</evidence>
<dbReference type="Pfam" id="PF05231">
    <property type="entry name" value="MASE1"/>
    <property type="match status" value="1"/>
</dbReference>
<dbReference type="NCBIfam" id="TIGR00229">
    <property type="entry name" value="sensory_box"/>
    <property type="match status" value="1"/>
</dbReference>
<dbReference type="GO" id="GO:0004673">
    <property type="term" value="F:protein histidine kinase activity"/>
    <property type="evidence" value="ECO:0007669"/>
    <property type="project" value="UniProtKB-EC"/>
</dbReference>
<keyword evidence="5" id="KW-1003">Cell membrane</keyword>
<comment type="catalytic activity">
    <reaction evidence="1">
        <text>ATP + protein L-histidine = ADP + protein N-phospho-L-histidine.</text>
        <dbReference type="EC" id="2.7.13.3"/>
    </reaction>
</comment>
<evidence type="ECO:0000256" key="4">
    <source>
        <dbReference type="ARBA" id="ARBA00021740"/>
    </source>
</evidence>
<name>A0ABM9E139_9HYPH</name>
<dbReference type="Gene3D" id="3.30.565.10">
    <property type="entry name" value="Histidine kinase-like ATPase, C-terminal domain"/>
    <property type="match status" value="1"/>
</dbReference>
<feature type="transmembrane region" description="Helical" evidence="19">
    <location>
        <begin position="132"/>
        <end position="159"/>
    </location>
</feature>
<feature type="transmembrane region" description="Helical" evidence="19">
    <location>
        <begin position="205"/>
        <end position="224"/>
    </location>
</feature>
<sequence length="661" mass="70159">MLQHLRVQAQGSDAADQTRQWTSSIWLAVVVGIAYFLAAQLSLSLLTPDGVAVFWPAAGIAAGTLIALGPRARLGVVVGTILATIAANLLGDRDLGSATVFAVCNGVEALLTASLIERYFGSEVSLNRLRNVLGLLGAAIVGAAASGIGGSLGFTLFYGATTSIFAIWQNWFLSDALGIVTTAPLVIGLASAAREPPPQSEAIEGLLALAAVAAMSLVVISLPAEPWKTVVPIALLFPLLLWIAARCRPIFASAAAFIVAVAIVWTTTFGIGHFGDPDLPVADRILAAQAGILMVALCAYVLAALFAERRQHEDALMESEARLQEALSAGAATAFVWDVRTGSSLRSANAAQILGYEPRQTLTAGNFLSRVHPDDRGRFKALVRGVRPESPTYTVTFRFKRCDGWEVWLEEVAKAEFDAMGRLVCLKGLTVDVTERKRSEEHQRLLVAELDHRVKNLLARVSVVITDTSPGSGSLDEYIQALDRRIQSMAAAHSLLSQNRWHGVDLMDLVRHQLAPYATDANTTIRGSNFTLTVAETQGLAMVLNELATNAAKYGALSTRNGRVEVVCNRGPSENATNLSIVWREIGGPAIAASPQCGYGVSLIRDLIPHELGGSVDLVFASEGVCCRIEFPVKAVTVTDIKGATSGHPAASATSLDAPLQ</sequence>
<protein>
    <recommendedName>
        <fullName evidence="4">Blue-light-activated histidine kinase</fullName>
        <ecNumber evidence="3">2.7.13.3</ecNumber>
    </recommendedName>
</protein>
<evidence type="ECO:0000256" key="7">
    <source>
        <dbReference type="ARBA" id="ARBA00022630"/>
    </source>
</evidence>
<evidence type="ECO:0000259" key="21">
    <source>
        <dbReference type="PROSITE" id="PS50113"/>
    </source>
</evidence>
<feature type="coiled-coil region" evidence="18">
    <location>
        <begin position="302"/>
        <end position="329"/>
    </location>
</feature>
<dbReference type="RefSeq" id="WP_254026291.1">
    <property type="nucleotide sequence ID" value="NZ_CAKXZS010000024.1"/>
</dbReference>
<evidence type="ECO:0000256" key="1">
    <source>
        <dbReference type="ARBA" id="ARBA00000085"/>
    </source>
</evidence>
<evidence type="ECO:0000256" key="9">
    <source>
        <dbReference type="ARBA" id="ARBA00022679"/>
    </source>
</evidence>
<evidence type="ECO:0000256" key="5">
    <source>
        <dbReference type="ARBA" id="ARBA00022475"/>
    </source>
</evidence>
<evidence type="ECO:0000256" key="13">
    <source>
        <dbReference type="ARBA" id="ARBA00022777"/>
    </source>
</evidence>
<keyword evidence="11" id="KW-0677">Repeat</keyword>
<keyword evidence="13 22" id="KW-0418">Kinase</keyword>
<dbReference type="InterPro" id="IPR035965">
    <property type="entry name" value="PAS-like_dom_sf"/>
</dbReference>
<dbReference type="PANTHER" id="PTHR41523:SF8">
    <property type="entry name" value="ETHYLENE RESPONSE SENSOR PROTEIN"/>
    <property type="match status" value="1"/>
</dbReference>
<dbReference type="Pfam" id="PF08447">
    <property type="entry name" value="PAS_3"/>
    <property type="match status" value="1"/>
</dbReference>
<evidence type="ECO:0000313" key="22">
    <source>
        <dbReference type="EMBL" id="CAH2402782.1"/>
    </source>
</evidence>
<dbReference type="PANTHER" id="PTHR41523">
    <property type="entry name" value="TWO-COMPONENT SYSTEM SENSOR PROTEIN"/>
    <property type="match status" value="1"/>
</dbReference>
<dbReference type="Pfam" id="PF07536">
    <property type="entry name" value="HWE_HK"/>
    <property type="match status" value="1"/>
</dbReference>
<evidence type="ECO:0000256" key="8">
    <source>
        <dbReference type="ARBA" id="ARBA00022643"/>
    </source>
</evidence>
<dbReference type="CDD" id="cd00130">
    <property type="entry name" value="PAS"/>
    <property type="match status" value="1"/>
</dbReference>
<keyword evidence="17 19" id="KW-0472">Membrane</keyword>
<gene>
    <name evidence="22" type="ORF">MES4922_300050</name>
</gene>
<keyword evidence="7" id="KW-0285">Flavoprotein</keyword>
<comment type="subcellular location">
    <subcellularLocation>
        <location evidence="2">Cell membrane</location>
        <topology evidence="2">Multi-pass membrane protein</topology>
    </subcellularLocation>
</comment>
<accession>A0ABM9E139</accession>
<dbReference type="SMART" id="SM00911">
    <property type="entry name" value="HWE_HK"/>
    <property type="match status" value="1"/>
</dbReference>
<keyword evidence="15 19" id="KW-1133">Transmembrane helix</keyword>
<dbReference type="PROSITE" id="PS50112">
    <property type="entry name" value="PAS"/>
    <property type="match status" value="1"/>
</dbReference>
<dbReference type="InterPro" id="IPR007895">
    <property type="entry name" value="MASE1"/>
</dbReference>
<evidence type="ECO:0000256" key="12">
    <source>
        <dbReference type="ARBA" id="ARBA00022741"/>
    </source>
</evidence>
<dbReference type="Proteomes" id="UP001152604">
    <property type="component" value="Unassembled WGS sequence"/>
</dbReference>
<evidence type="ECO:0000256" key="19">
    <source>
        <dbReference type="SAM" id="Phobius"/>
    </source>
</evidence>
<keyword evidence="10 19" id="KW-0812">Transmembrane</keyword>